<keyword evidence="4" id="KW-0479">Metal-binding</keyword>
<feature type="compositionally biased region" description="Acidic residues" evidence="10">
    <location>
        <begin position="363"/>
        <end position="379"/>
    </location>
</feature>
<accession>A0A232F1P6</accession>
<evidence type="ECO:0000256" key="7">
    <source>
        <dbReference type="ARBA" id="ARBA00022912"/>
    </source>
</evidence>
<dbReference type="Pfam" id="PF00481">
    <property type="entry name" value="PP2C"/>
    <property type="match status" value="1"/>
</dbReference>
<evidence type="ECO:0000313" key="12">
    <source>
        <dbReference type="EMBL" id="OXU24440.1"/>
    </source>
</evidence>
<dbReference type="EC" id="3.1.3.16" evidence="3"/>
<dbReference type="PROSITE" id="PS01032">
    <property type="entry name" value="PPM_1"/>
    <property type="match status" value="1"/>
</dbReference>
<proteinExistence type="inferred from homology"/>
<evidence type="ECO:0000256" key="9">
    <source>
        <dbReference type="RuleBase" id="RU003465"/>
    </source>
</evidence>
<comment type="caution">
    <text evidence="12">The sequence shown here is derived from an EMBL/GenBank/DDBJ whole genome shotgun (WGS) entry which is preliminary data.</text>
</comment>
<dbReference type="AlphaFoldDB" id="A0A232F1P6"/>
<evidence type="ECO:0000259" key="11">
    <source>
        <dbReference type="PROSITE" id="PS51746"/>
    </source>
</evidence>
<dbReference type="STRING" id="543379.A0A232F1P6"/>
<dbReference type="GO" id="GO:0046872">
    <property type="term" value="F:metal ion binding"/>
    <property type="evidence" value="ECO:0007669"/>
    <property type="project" value="UniProtKB-KW"/>
</dbReference>
<evidence type="ECO:0000256" key="1">
    <source>
        <dbReference type="ARBA" id="ARBA00001936"/>
    </source>
</evidence>
<protein>
    <recommendedName>
        <fullName evidence="3">protein-serine/threonine phosphatase</fullName>
        <ecNumber evidence="3">3.1.3.16</ecNumber>
    </recommendedName>
</protein>
<evidence type="ECO:0000256" key="5">
    <source>
        <dbReference type="ARBA" id="ARBA00022801"/>
    </source>
</evidence>
<dbReference type="InterPro" id="IPR036457">
    <property type="entry name" value="PPM-type-like_dom_sf"/>
</dbReference>
<dbReference type="InterPro" id="IPR001932">
    <property type="entry name" value="PPM-type_phosphatase-like_dom"/>
</dbReference>
<gene>
    <name evidence="12" type="ORF">TSAR_015673</name>
</gene>
<keyword evidence="8" id="KW-0464">Manganese</keyword>
<dbReference type="PROSITE" id="PS51746">
    <property type="entry name" value="PPM_2"/>
    <property type="match status" value="1"/>
</dbReference>
<name>A0A232F1P6_9HYME</name>
<feature type="compositionally biased region" description="Polar residues" evidence="10">
    <location>
        <begin position="283"/>
        <end position="309"/>
    </location>
</feature>
<dbReference type="SUPFAM" id="SSF81606">
    <property type="entry name" value="PP2C-like"/>
    <property type="match status" value="1"/>
</dbReference>
<feature type="region of interest" description="Disordered" evidence="10">
    <location>
        <begin position="182"/>
        <end position="398"/>
    </location>
</feature>
<dbReference type="OrthoDB" id="2333377at2759"/>
<evidence type="ECO:0000256" key="8">
    <source>
        <dbReference type="ARBA" id="ARBA00023211"/>
    </source>
</evidence>
<dbReference type="PANTHER" id="PTHR13832:SF803">
    <property type="entry name" value="PROTEIN PHOSPHATASE 1G"/>
    <property type="match status" value="1"/>
</dbReference>
<evidence type="ECO:0000313" key="13">
    <source>
        <dbReference type="Proteomes" id="UP000215335"/>
    </source>
</evidence>
<organism evidence="12 13">
    <name type="scientific">Trichomalopsis sarcophagae</name>
    <dbReference type="NCBI Taxonomy" id="543379"/>
    <lineage>
        <taxon>Eukaryota</taxon>
        <taxon>Metazoa</taxon>
        <taxon>Ecdysozoa</taxon>
        <taxon>Arthropoda</taxon>
        <taxon>Hexapoda</taxon>
        <taxon>Insecta</taxon>
        <taxon>Pterygota</taxon>
        <taxon>Neoptera</taxon>
        <taxon>Endopterygota</taxon>
        <taxon>Hymenoptera</taxon>
        <taxon>Apocrita</taxon>
        <taxon>Proctotrupomorpha</taxon>
        <taxon>Chalcidoidea</taxon>
        <taxon>Pteromalidae</taxon>
        <taxon>Pteromalinae</taxon>
        <taxon>Trichomalopsis</taxon>
    </lineage>
</organism>
<keyword evidence="7 9" id="KW-0904">Protein phosphatase</keyword>
<evidence type="ECO:0000256" key="4">
    <source>
        <dbReference type="ARBA" id="ARBA00022723"/>
    </source>
</evidence>
<keyword evidence="13" id="KW-1185">Reference proteome</keyword>
<feature type="compositionally biased region" description="Polar residues" evidence="10">
    <location>
        <begin position="236"/>
        <end position="252"/>
    </location>
</feature>
<feature type="compositionally biased region" description="Polar residues" evidence="10">
    <location>
        <begin position="317"/>
        <end position="331"/>
    </location>
</feature>
<evidence type="ECO:0000256" key="3">
    <source>
        <dbReference type="ARBA" id="ARBA00013081"/>
    </source>
</evidence>
<keyword evidence="6" id="KW-0460">Magnesium</keyword>
<reference evidence="12 13" key="1">
    <citation type="journal article" date="2017" name="Curr. Biol.">
        <title>The Evolution of Venom by Co-option of Single-Copy Genes.</title>
        <authorList>
            <person name="Martinson E.O."/>
            <person name="Mrinalini"/>
            <person name="Kelkar Y.D."/>
            <person name="Chang C.H."/>
            <person name="Werren J.H."/>
        </authorList>
    </citation>
    <scope>NUCLEOTIDE SEQUENCE [LARGE SCALE GENOMIC DNA]</scope>
    <source>
        <strain evidence="12 13">Alberta</strain>
        <tissue evidence="12">Whole body</tissue>
    </source>
</reference>
<dbReference type="Gene3D" id="3.60.40.10">
    <property type="entry name" value="PPM-type phosphatase domain"/>
    <property type="match status" value="1"/>
</dbReference>
<comment type="cofactor">
    <cofactor evidence="1">
        <name>Mn(2+)</name>
        <dbReference type="ChEBI" id="CHEBI:29035"/>
    </cofactor>
</comment>
<comment type="similarity">
    <text evidence="2 9">Belongs to the PP2C family.</text>
</comment>
<dbReference type="GO" id="GO:0004722">
    <property type="term" value="F:protein serine/threonine phosphatase activity"/>
    <property type="evidence" value="ECO:0007669"/>
    <property type="project" value="UniProtKB-EC"/>
</dbReference>
<dbReference type="Proteomes" id="UP000215335">
    <property type="component" value="Unassembled WGS sequence"/>
</dbReference>
<dbReference type="InterPro" id="IPR000222">
    <property type="entry name" value="PP2C_BS"/>
</dbReference>
<keyword evidence="5 9" id="KW-0378">Hydrolase</keyword>
<feature type="compositionally biased region" description="Low complexity" evidence="10">
    <location>
        <begin position="257"/>
        <end position="272"/>
    </location>
</feature>
<feature type="domain" description="PPM-type phosphatase" evidence="11">
    <location>
        <begin position="23"/>
        <end position="398"/>
    </location>
</feature>
<feature type="compositionally biased region" description="Low complexity" evidence="10">
    <location>
        <begin position="192"/>
        <end position="226"/>
    </location>
</feature>
<dbReference type="InterPro" id="IPR015655">
    <property type="entry name" value="PP2C"/>
</dbReference>
<sequence>MGAYLTQPKTDKVSSDQVGKNLIVGASSMQGWRQSQEDAHNCCIDFDEDCSLFAVYDGHGGSEVATYCSNNLPDFIKNTEAYKKGDIKQALIDAFLGFDATLTKPEIISILKDIARSQLSDNEAEKGKDSDVEENVNNLRIEAAMPLDQVMAKYSAKFGNLKFKPLVSESCASPSNFQSPYLRSGRSKDKGACSSSGAGCSTSSTSWNSNETDVSSSSQPCESSSSTADHKPAETAGSSEADQVLDSTTSNGDVPRSSQVGSSADSGSAKSSEMPDSSEDVSDTVSPSKATNSTITPNEAETNGEQLSKSFEDADSSKNAGDNECSSSCTPVENGEAEQQEKISSSGRMKKQLINLYKSIITEAEDDSDDDDDDDDDENDKNFDGQPQRYYYNNNYIL</sequence>
<evidence type="ECO:0000256" key="2">
    <source>
        <dbReference type="ARBA" id="ARBA00006702"/>
    </source>
</evidence>
<dbReference type="PANTHER" id="PTHR13832">
    <property type="entry name" value="PROTEIN PHOSPHATASE 2C"/>
    <property type="match status" value="1"/>
</dbReference>
<evidence type="ECO:0000256" key="10">
    <source>
        <dbReference type="SAM" id="MobiDB-lite"/>
    </source>
</evidence>
<dbReference type="SMART" id="SM00332">
    <property type="entry name" value="PP2Cc"/>
    <property type="match status" value="1"/>
</dbReference>
<evidence type="ECO:0000256" key="6">
    <source>
        <dbReference type="ARBA" id="ARBA00022842"/>
    </source>
</evidence>
<dbReference type="EMBL" id="NNAY01001298">
    <property type="protein sequence ID" value="OXU24440.1"/>
    <property type="molecule type" value="Genomic_DNA"/>
</dbReference>